<dbReference type="AlphaFoldDB" id="A0A5E4S875"/>
<evidence type="ECO:0000313" key="7">
    <source>
        <dbReference type="Proteomes" id="UP000333828"/>
    </source>
</evidence>
<keyword evidence="7" id="KW-1185">Reference proteome</keyword>
<feature type="transmembrane region" description="Helical" evidence="5">
    <location>
        <begin position="163"/>
        <end position="188"/>
    </location>
</feature>
<dbReference type="InterPro" id="IPR050368">
    <property type="entry name" value="ClC-type_chloride_channel"/>
</dbReference>
<feature type="transmembrane region" description="Helical" evidence="5">
    <location>
        <begin position="320"/>
        <end position="345"/>
    </location>
</feature>
<dbReference type="GO" id="GO:0016020">
    <property type="term" value="C:membrane"/>
    <property type="evidence" value="ECO:0007669"/>
    <property type="project" value="UniProtKB-SubCell"/>
</dbReference>
<evidence type="ECO:0000256" key="4">
    <source>
        <dbReference type="ARBA" id="ARBA00023136"/>
    </source>
</evidence>
<feature type="transmembrane region" description="Helical" evidence="5">
    <location>
        <begin position="70"/>
        <end position="89"/>
    </location>
</feature>
<feature type="transmembrane region" description="Helical" evidence="5">
    <location>
        <begin position="357"/>
        <end position="378"/>
    </location>
</feature>
<dbReference type="Gene3D" id="1.10.3080.10">
    <property type="entry name" value="Clc chloride channel"/>
    <property type="match status" value="1"/>
</dbReference>
<dbReference type="Proteomes" id="UP000333828">
    <property type="component" value="Unassembled WGS sequence"/>
</dbReference>
<feature type="transmembrane region" description="Helical" evidence="5">
    <location>
        <begin position="280"/>
        <end position="300"/>
    </location>
</feature>
<evidence type="ECO:0000256" key="3">
    <source>
        <dbReference type="ARBA" id="ARBA00022989"/>
    </source>
</evidence>
<feature type="transmembrane region" description="Helical" evidence="5">
    <location>
        <begin position="398"/>
        <end position="417"/>
    </location>
</feature>
<evidence type="ECO:0000256" key="2">
    <source>
        <dbReference type="ARBA" id="ARBA00022692"/>
    </source>
</evidence>
<evidence type="ECO:0000256" key="5">
    <source>
        <dbReference type="SAM" id="Phobius"/>
    </source>
</evidence>
<feature type="transmembrane region" description="Helical" evidence="5">
    <location>
        <begin position="200"/>
        <end position="218"/>
    </location>
</feature>
<dbReference type="InterPro" id="IPR001807">
    <property type="entry name" value="ClC"/>
</dbReference>
<organism evidence="6 7">
    <name type="scientific">Pandoraea iniqua</name>
    <dbReference type="NCBI Taxonomy" id="2508288"/>
    <lineage>
        <taxon>Bacteria</taxon>
        <taxon>Pseudomonadati</taxon>
        <taxon>Pseudomonadota</taxon>
        <taxon>Betaproteobacteria</taxon>
        <taxon>Burkholderiales</taxon>
        <taxon>Burkholderiaceae</taxon>
        <taxon>Pandoraea</taxon>
    </lineage>
</organism>
<feature type="transmembrane region" description="Helical" evidence="5">
    <location>
        <begin position="238"/>
        <end position="259"/>
    </location>
</feature>
<dbReference type="EMBL" id="CABPSI010000001">
    <property type="protein sequence ID" value="VVD71790.1"/>
    <property type="molecule type" value="Genomic_DNA"/>
</dbReference>
<feature type="transmembrane region" description="Helical" evidence="5">
    <location>
        <begin position="110"/>
        <end position="129"/>
    </location>
</feature>
<evidence type="ECO:0000256" key="1">
    <source>
        <dbReference type="ARBA" id="ARBA00004141"/>
    </source>
</evidence>
<protein>
    <submittedName>
        <fullName evidence="6">Chloride/fluoride channel protein</fullName>
    </submittedName>
</protein>
<feature type="transmembrane region" description="Helical" evidence="5">
    <location>
        <begin position="38"/>
        <end position="58"/>
    </location>
</feature>
<accession>A0A5E4S875</accession>
<keyword evidence="3 5" id="KW-1133">Transmembrane helix</keyword>
<keyword evidence="4 5" id="KW-0472">Membrane</keyword>
<dbReference type="GO" id="GO:0015108">
    <property type="term" value="F:chloride transmembrane transporter activity"/>
    <property type="evidence" value="ECO:0007669"/>
    <property type="project" value="InterPro"/>
</dbReference>
<name>A0A5E4S875_9BURK</name>
<reference evidence="6 7" key="1">
    <citation type="submission" date="2019-08" db="EMBL/GenBank/DDBJ databases">
        <authorList>
            <person name="Peeters C."/>
        </authorList>
    </citation>
    <scope>NUCLEOTIDE SEQUENCE [LARGE SCALE GENOMIC DNA]</scope>
    <source>
        <strain evidence="6 7">LMG 31115</strain>
    </source>
</reference>
<evidence type="ECO:0000313" key="6">
    <source>
        <dbReference type="EMBL" id="VVD71790.1"/>
    </source>
</evidence>
<dbReference type="CDD" id="cd03682">
    <property type="entry name" value="ClC_sycA_like"/>
    <property type="match status" value="1"/>
</dbReference>
<keyword evidence="2 5" id="KW-0812">Transmembrane</keyword>
<gene>
    <name evidence="6" type="primary">eriC</name>
    <name evidence="6" type="ORF">PIN31115_00640</name>
</gene>
<dbReference type="SUPFAM" id="SSF81340">
    <property type="entry name" value="Clc chloride channel"/>
    <property type="match status" value="1"/>
</dbReference>
<sequence length="459" mass="47681">MASARPMRCPVRTTMKMFDHSPLRELADVLPRAARASALAALVGVMAGSASALLLVALEIVTDTRLLHPWLLWLLPVAGFAVGWLYLRLGASVEAGNNLLIDEIHDPRRVVPLRMAPLVLAGTVITHLFGGSAGREGTAVQMGGALADQLTHVFRLSGEQRRVLLMSGIAAGFASVFGTPLAGAVFGLEVLAIGRLRYDALLPCLVAALVGDAVTRAWGVHHTAYAIAPQLFGASMSLAGAMSAAVAGVACGLVGMGFAQATHAMSAFMKRRIAYAPLRPVVGGVLVAVAATALGTPQYLGLGIPTIVDAFHTTLPWYDFLGKSLFTVVTLGSGFKGGEVTPLFYIGATLGNALSHVLTLPAAVLAGVGFVAVFAGAANTPIASTLMAIEIFGPQIGGYAAIACVLAYLCSGHTGIYKSQRLGHGKHGVVPEGARLADLPAWREAQRSRAQINDESSPR</sequence>
<proteinExistence type="predicted"/>
<comment type="subcellular location">
    <subcellularLocation>
        <location evidence="1">Membrane</location>
        <topology evidence="1">Multi-pass membrane protein</topology>
    </subcellularLocation>
</comment>
<dbReference type="PANTHER" id="PTHR43427">
    <property type="entry name" value="CHLORIDE CHANNEL PROTEIN CLC-E"/>
    <property type="match status" value="1"/>
</dbReference>
<dbReference type="PRINTS" id="PR00762">
    <property type="entry name" value="CLCHANNEL"/>
</dbReference>
<dbReference type="PANTHER" id="PTHR43427:SF12">
    <property type="entry name" value="CHLORIDE TRANSPORTER"/>
    <property type="match status" value="1"/>
</dbReference>
<dbReference type="Pfam" id="PF00654">
    <property type="entry name" value="Voltage_CLC"/>
    <property type="match status" value="1"/>
</dbReference>
<dbReference type="InterPro" id="IPR014743">
    <property type="entry name" value="Cl-channel_core"/>
</dbReference>